<evidence type="ECO:0008006" key="10">
    <source>
        <dbReference type="Google" id="ProtNLM"/>
    </source>
</evidence>
<evidence type="ECO:0000256" key="7">
    <source>
        <dbReference type="SAM" id="Phobius"/>
    </source>
</evidence>
<dbReference type="Gene3D" id="1.20.1250.20">
    <property type="entry name" value="MFS general substrate transporter like domains"/>
    <property type="match status" value="2"/>
</dbReference>
<feature type="transmembrane region" description="Helical" evidence="7">
    <location>
        <begin position="336"/>
        <end position="357"/>
    </location>
</feature>
<protein>
    <recommendedName>
        <fullName evidence="10">MFS general substrate transporter</fullName>
    </recommendedName>
</protein>
<dbReference type="PANTHER" id="PTHR43791">
    <property type="entry name" value="PERMEASE-RELATED"/>
    <property type="match status" value="1"/>
</dbReference>
<sequence>MSSVTQRKPGNMTDITDEKRSSTASRDEKHVYETDTVSVTDSSDGDEALKLVGRERVAQFSEEYNRKLRRKLDLVIPPICAAVYFTQFLDKTSLNYASIMGLPITGQHYNLVSLAFYVGFLVWEFPTVYISQKLRVAKYLGANIVIWGIILMLHAVTASFGAFFALRVLLGMCESCVAPILILIISMFYKKDEQATRISWFYVMNGLTQVFGGFVAYGISFYEGHAIAPYKIIYLLLGGLAIVVGICVLIWLPDSPIHARMLTKEERIAALERVRDDQGGTENKKWKKDQIIEALTDVRTWLIVLTTLTTSIPNGALSNFSNIIIKSFGYTSKQTLILSTPGGAIASITTLLCGWYSDKKNERMLPIVFCLIPTIVGSAILVGLNDSGQKGALLFATYIIGTFGSALAAVYSYNASNTSGHTKKNTINAITLVSFGLGNIIGTEIFQPKDAPSYIPGKIAILVLLSAQIFISLLLRWVNIRLNKKKQAHLAAEKERRGWTDEDVQKERERHAFLDLTDKQNMFFVYTA</sequence>
<dbReference type="AlphaFoldDB" id="A0AAW0GZT9"/>
<proteinExistence type="predicted"/>
<dbReference type="InterPro" id="IPR011701">
    <property type="entry name" value="MFS"/>
</dbReference>
<feature type="transmembrane region" description="Helical" evidence="7">
    <location>
        <begin position="72"/>
        <end position="89"/>
    </location>
</feature>
<feature type="transmembrane region" description="Helical" evidence="7">
    <location>
        <begin position="169"/>
        <end position="189"/>
    </location>
</feature>
<organism evidence="8 9">
    <name type="scientific">Cerrena zonata</name>
    <dbReference type="NCBI Taxonomy" id="2478898"/>
    <lineage>
        <taxon>Eukaryota</taxon>
        <taxon>Fungi</taxon>
        <taxon>Dikarya</taxon>
        <taxon>Basidiomycota</taxon>
        <taxon>Agaricomycotina</taxon>
        <taxon>Agaricomycetes</taxon>
        <taxon>Polyporales</taxon>
        <taxon>Cerrenaceae</taxon>
        <taxon>Cerrena</taxon>
    </lineage>
</organism>
<name>A0AAW0GZT9_9APHY</name>
<gene>
    <name evidence="8" type="ORF">QCA50_000352</name>
</gene>
<feature type="transmembrane region" description="Helical" evidence="7">
    <location>
        <begin position="391"/>
        <end position="413"/>
    </location>
</feature>
<dbReference type="SUPFAM" id="SSF103473">
    <property type="entry name" value="MFS general substrate transporter"/>
    <property type="match status" value="1"/>
</dbReference>
<dbReference type="PANTHER" id="PTHR43791:SF40">
    <property type="entry name" value="THIAMINE PATHWAY TRANSPORTER THI73"/>
    <property type="match status" value="1"/>
</dbReference>
<dbReference type="Proteomes" id="UP001385951">
    <property type="component" value="Unassembled WGS sequence"/>
</dbReference>
<keyword evidence="3 7" id="KW-0812">Transmembrane</keyword>
<dbReference type="GO" id="GO:0022857">
    <property type="term" value="F:transmembrane transporter activity"/>
    <property type="evidence" value="ECO:0007669"/>
    <property type="project" value="InterPro"/>
</dbReference>
<evidence type="ECO:0000313" key="8">
    <source>
        <dbReference type="EMBL" id="KAK7695716.1"/>
    </source>
</evidence>
<feature type="transmembrane region" description="Helical" evidence="7">
    <location>
        <begin position="459"/>
        <end position="478"/>
    </location>
</feature>
<dbReference type="InterPro" id="IPR036259">
    <property type="entry name" value="MFS_trans_sf"/>
</dbReference>
<dbReference type="Pfam" id="PF07690">
    <property type="entry name" value="MFS_1"/>
    <property type="match status" value="1"/>
</dbReference>
<feature type="transmembrane region" description="Helical" evidence="7">
    <location>
        <begin position="363"/>
        <end position="384"/>
    </location>
</feature>
<keyword evidence="5 7" id="KW-0472">Membrane</keyword>
<evidence type="ECO:0000256" key="4">
    <source>
        <dbReference type="ARBA" id="ARBA00022989"/>
    </source>
</evidence>
<accession>A0AAW0GZT9</accession>
<keyword evidence="2" id="KW-0813">Transport</keyword>
<keyword evidence="4 7" id="KW-1133">Transmembrane helix</keyword>
<comment type="subcellular location">
    <subcellularLocation>
        <location evidence="1">Membrane</location>
        <topology evidence="1">Multi-pass membrane protein</topology>
    </subcellularLocation>
</comment>
<feature type="transmembrane region" description="Helical" evidence="7">
    <location>
        <begin position="232"/>
        <end position="252"/>
    </location>
</feature>
<reference evidence="8 9" key="1">
    <citation type="submission" date="2022-09" db="EMBL/GenBank/DDBJ databases">
        <authorList>
            <person name="Palmer J.M."/>
        </authorList>
    </citation>
    <scope>NUCLEOTIDE SEQUENCE [LARGE SCALE GENOMIC DNA]</scope>
    <source>
        <strain evidence="8 9">DSM 7382</strain>
    </source>
</reference>
<dbReference type="GO" id="GO:0016020">
    <property type="term" value="C:membrane"/>
    <property type="evidence" value="ECO:0007669"/>
    <property type="project" value="UniProtKB-SubCell"/>
</dbReference>
<feature type="transmembrane region" description="Helical" evidence="7">
    <location>
        <begin position="142"/>
        <end position="163"/>
    </location>
</feature>
<feature type="region of interest" description="Disordered" evidence="6">
    <location>
        <begin position="1"/>
        <end position="40"/>
    </location>
</feature>
<evidence type="ECO:0000313" key="9">
    <source>
        <dbReference type="Proteomes" id="UP001385951"/>
    </source>
</evidence>
<evidence type="ECO:0000256" key="3">
    <source>
        <dbReference type="ARBA" id="ARBA00022692"/>
    </source>
</evidence>
<evidence type="ECO:0000256" key="5">
    <source>
        <dbReference type="ARBA" id="ARBA00023136"/>
    </source>
</evidence>
<feature type="transmembrane region" description="Helical" evidence="7">
    <location>
        <begin position="109"/>
        <end position="130"/>
    </location>
</feature>
<evidence type="ECO:0000256" key="2">
    <source>
        <dbReference type="ARBA" id="ARBA00022448"/>
    </source>
</evidence>
<feature type="compositionally biased region" description="Basic and acidic residues" evidence="6">
    <location>
        <begin position="16"/>
        <end position="33"/>
    </location>
</feature>
<evidence type="ECO:0000256" key="6">
    <source>
        <dbReference type="SAM" id="MobiDB-lite"/>
    </source>
</evidence>
<comment type="caution">
    <text evidence="8">The sequence shown here is derived from an EMBL/GenBank/DDBJ whole genome shotgun (WGS) entry which is preliminary data.</text>
</comment>
<dbReference type="EMBL" id="JASBNA010000001">
    <property type="protein sequence ID" value="KAK7695716.1"/>
    <property type="molecule type" value="Genomic_DNA"/>
</dbReference>
<evidence type="ECO:0000256" key="1">
    <source>
        <dbReference type="ARBA" id="ARBA00004141"/>
    </source>
</evidence>
<feature type="transmembrane region" description="Helical" evidence="7">
    <location>
        <begin position="201"/>
        <end position="220"/>
    </location>
</feature>
<keyword evidence="9" id="KW-1185">Reference proteome</keyword>